<feature type="transmembrane region" description="Helical" evidence="6">
    <location>
        <begin position="186"/>
        <end position="209"/>
    </location>
</feature>
<keyword evidence="4 6" id="KW-1133">Transmembrane helix</keyword>
<keyword evidence="5 6" id="KW-0472">Membrane</keyword>
<keyword evidence="3 6" id="KW-0812">Transmembrane</keyword>
<dbReference type="EMBL" id="FNQO01000003">
    <property type="protein sequence ID" value="SEA35263.1"/>
    <property type="molecule type" value="Genomic_DNA"/>
</dbReference>
<feature type="transmembrane region" description="Helical" evidence="6">
    <location>
        <begin position="148"/>
        <end position="174"/>
    </location>
</feature>
<dbReference type="PANTHER" id="PTHR43701:SF2">
    <property type="entry name" value="MEMBRANE TRANSPORTER PROTEIN YJNA-RELATED"/>
    <property type="match status" value="1"/>
</dbReference>
<evidence type="ECO:0000256" key="6">
    <source>
        <dbReference type="RuleBase" id="RU363041"/>
    </source>
</evidence>
<feature type="transmembrane region" description="Helical" evidence="6">
    <location>
        <begin position="215"/>
        <end position="233"/>
    </location>
</feature>
<evidence type="ECO:0000313" key="7">
    <source>
        <dbReference type="EMBL" id="SEA35263.1"/>
    </source>
</evidence>
<evidence type="ECO:0000256" key="4">
    <source>
        <dbReference type="ARBA" id="ARBA00022989"/>
    </source>
</evidence>
<dbReference type="GO" id="GO:0005886">
    <property type="term" value="C:plasma membrane"/>
    <property type="evidence" value="ECO:0007669"/>
    <property type="project" value="UniProtKB-SubCell"/>
</dbReference>
<comment type="similarity">
    <text evidence="2 6">Belongs to the 4-toluene sulfonate uptake permease (TSUP) (TC 2.A.102) family.</text>
</comment>
<organism evidence="7 8">
    <name type="scientific">Microbulbifer marinus</name>
    <dbReference type="NCBI Taxonomy" id="658218"/>
    <lineage>
        <taxon>Bacteria</taxon>
        <taxon>Pseudomonadati</taxon>
        <taxon>Pseudomonadota</taxon>
        <taxon>Gammaproteobacteria</taxon>
        <taxon>Cellvibrionales</taxon>
        <taxon>Microbulbiferaceae</taxon>
        <taxon>Microbulbifer</taxon>
    </lineage>
</organism>
<dbReference type="InterPro" id="IPR002781">
    <property type="entry name" value="TM_pro_TauE-like"/>
</dbReference>
<evidence type="ECO:0000256" key="2">
    <source>
        <dbReference type="ARBA" id="ARBA00009142"/>
    </source>
</evidence>
<evidence type="ECO:0000256" key="1">
    <source>
        <dbReference type="ARBA" id="ARBA00004141"/>
    </source>
</evidence>
<dbReference type="PANTHER" id="PTHR43701">
    <property type="entry name" value="MEMBRANE TRANSPORTER PROTEIN MJ0441-RELATED"/>
    <property type="match status" value="1"/>
</dbReference>
<sequence>MIAETIGVGLAVGLILGLTGAGGSIFAVPLYIVLLSLSVNDAMGLALGAVSVAALTGVWLRNNSRDLAWHPGLMLALSGMLTAPAGRWLGSQIDEKFLLSGFALLAIGLALRMWHQAGSSQATRQANPYRDTDMADTARKSWSKTSSLLLTGSLAGLLSGLFGVGGGFLIVPLLTLQLGMEIRRAIGTSLIVVALVSATGFAFHLLAVAEVPLGILGYSSLGSVIGIIAGTLLARGFSGPRLQKLFALGVIGLMAVTLSKIQT</sequence>
<feature type="transmembrane region" description="Helical" evidence="6">
    <location>
        <begin position="6"/>
        <end position="35"/>
    </location>
</feature>
<keyword evidence="6" id="KW-1003">Cell membrane</keyword>
<name>A0A1H4AGR9_9GAMM</name>
<comment type="subcellular location">
    <subcellularLocation>
        <location evidence="6">Cell membrane</location>
        <topology evidence="6">Multi-pass membrane protein</topology>
    </subcellularLocation>
    <subcellularLocation>
        <location evidence="1">Membrane</location>
        <topology evidence="1">Multi-pass membrane protein</topology>
    </subcellularLocation>
</comment>
<protein>
    <recommendedName>
        <fullName evidence="6">Probable membrane transporter protein</fullName>
    </recommendedName>
</protein>
<evidence type="ECO:0000313" key="8">
    <source>
        <dbReference type="Proteomes" id="UP000198658"/>
    </source>
</evidence>
<dbReference type="InterPro" id="IPR051598">
    <property type="entry name" value="TSUP/Inactive_protease-like"/>
</dbReference>
<accession>A0A1H4AGR9</accession>
<feature type="transmembrane region" description="Helical" evidence="6">
    <location>
        <begin position="42"/>
        <end position="61"/>
    </location>
</feature>
<dbReference type="Pfam" id="PF01925">
    <property type="entry name" value="TauE"/>
    <property type="match status" value="1"/>
</dbReference>
<dbReference type="STRING" id="658218.SAMN05216562_2783"/>
<dbReference type="Proteomes" id="UP000198658">
    <property type="component" value="Unassembled WGS sequence"/>
</dbReference>
<gene>
    <name evidence="7" type="ORF">SAMN05216562_2783</name>
</gene>
<feature type="transmembrane region" description="Helical" evidence="6">
    <location>
        <begin position="67"/>
        <end position="85"/>
    </location>
</feature>
<proteinExistence type="inferred from homology"/>
<feature type="transmembrane region" description="Helical" evidence="6">
    <location>
        <begin position="97"/>
        <end position="114"/>
    </location>
</feature>
<reference evidence="8" key="1">
    <citation type="submission" date="2016-10" db="EMBL/GenBank/DDBJ databases">
        <authorList>
            <person name="Varghese N."/>
            <person name="Submissions S."/>
        </authorList>
    </citation>
    <scope>NUCLEOTIDE SEQUENCE [LARGE SCALE GENOMIC DNA]</scope>
    <source>
        <strain evidence="8">CGMCC 1.10657</strain>
    </source>
</reference>
<evidence type="ECO:0000256" key="5">
    <source>
        <dbReference type="ARBA" id="ARBA00023136"/>
    </source>
</evidence>
<dbReference type="AlphaFoldDB" id="A0A1H4AGR9"/>
<evidence type="ECO:0000256" key="3">
    <source>
        <dbReference type="ARBA" id="ARBA00022692"/>
    </source>
</evidence>
<dbReference type="RefSeq" id="WP_170833219.1">
    <property type="nucleotide sequence ID" value="NZ_FNQO01000003.1"/>
</dbReference>
<keyword evidence="8" id="KW-1185">Reference proteome</keyword>